<gene>
    <name evidence="2" type="ORF">VNI00_001249</name>
</gene>
<accession>A0AAW0E8N5</accession>
<feature type="compositionally biased region" description="Acidic residues" evidence="1">
    <location>
        <begin position="151"/>
        <end position="176"/>
    </location>
</feature>
<evidence type="ECO:0000313" key="3">
    <source>
        <dbReference type="Proteomes" id="UP001383192"/>
    </source>
</evidence>
<keyword evidence="3" id="KW-1185">Reference proteome</keyword>
<evidence type="ECO:0008006" key="4">
    <source>
        <dbReference type="Google" id="ProtNLM"/>
    </source>
</evidence>
<proteinExistence type="predicted"/>
<name>A0AAW0E8N5_9AGAR</name>
<feature type="region of interest" description="Disordered" evidence="1">
    <location>
        <begin position="144"/>
        <end position="178"/>
    </location>
</feature>
<protein>
    <recommendedName>
        <fullName evidence="4">CCD97-like C-terminal domain-containing protein</fullName>
    </recommendedName>
</protein>
<dbReference type="AlphaFoldDB" id="A0AAW0E8N5"/>
<comment type="caution">
    <text evidence="2">The sequence shown here is derived from an EMBL/GenBank/DDBJ whole genome shotgun (WGS) entry which is preliminary data.</text>
</comment>
<dbReference type="Proteomes" id="UP001383192">
    <property type="component" value="Unassembled WGS sequence"/>
</dbReference>
<organism evidence="2 3">
    <name type="scientific">Paramarasmius palmivorus</name>
    <dbReference type="NCBI Taxonomy" id="297713"/>
    <lineage>
        <taxon>Eukaryota</taxon>
        <taxon>Fungi</taxon>
        <taxon>Dikarya</taxon>
        <taxon>Basidiomycota</taxon>
        <taxon>Agaricomycotina</taxon>
        <taxon>Agaricomycetes</taxon>
        <taxon>Agaricomycetidae</taxon>
        <taxon>Agaricales</taxon>
        <taxon>Marasmiineae</taxon>
        <taxon>Marasmiaceae</taxon>
        <taxon>Paramarasmius</taxon>
    </lineage>
</organism>
<evidence type="ECO:0000313" key="2">
    <source>
        <dbReference type="EMBL" id="KAK7060484.1"/>
    </source>
</evidence>
<sequence>MSTFNAQAILSFLGLESTYQPSPSHDPIKFLSKHLLQLPPHLLVTFSSITTPKERTTIPTIRNRRLEYVKSKPEELAFSSARQRWPTLWPGRERRGVEEGREEKEWTEKNFLQGTDKHVKKLGSLLGQYEEEREAQRIREIRREQAAADEFVPEEDEESDESEDEISAQPEVEESEAELKATFERRIQERFIYGLLDVSTQFTAPDITSLTVFEKHIDYDKVDWNENLDRDLDRDMEEKWFDDEEED</sequence>
<reference evidence="2 3" key="1">
    <citation type="submission" date="2024-01" db="EMBL/GenBank/DDBJ databases">
        <title>A draft genome for a cacao thread blight-causing isolate of Paramarasmius palmivorus.</title>
        <authorList>
            <person name="Baruah I.K."/>
            <person name="Bukari Y."/>
            <person name="Amoako-Attah I."/>
            <person name="Meinhardt L.W."/>
            <person name="Bailey B.A."/>
            <person name="Cohen S.P."/>
        </authorList>
    </citation>
    <scope>NUCLEOTIDE SEQUENCE [LARGE SCALE GENOMIC DNA]</scope>
    <source>
        <strain evidence="2 3">GH-12</strain>
    </source>
</reference>
<dbReference type="EMBL" id="JAYKXP010000003">
    <property type="protein sequence ID" value="KAK7060484.1"/>
    <property type="molecule type" value="Genomic_DNA"/>
</dbReference>
<evidence type="ECO:0000256" key="1">
    <source>
        <dbReference type="SAM" id="MobiDB-lite"/>
    </source>
</evidence>